<evidence type="ECO:0000313" key="1">
    <source>
        <dbReference type="EMBL" id="TDR42104.1"/>
    </source>
</evidence>
<gene>
    <name evidence="1" type="ORF">DFR29_109160</name>
</gene>
<dbReference type="Proteomes" id="UP000295293">
    <property type="component" value="Unassembled WGS sequence"/>
</dbReference>
<comment type="caution">
    <text evidence="1">The sequence shown here is derived from an EMBL/GenBank/DDBJ whole genome shotgun (WGS) entry which is preliminary data.</text>
</comment>
<keyword evidence="2" id="KW-1185">Reference proteome</keyword>
<name>A0A4R6YU93_9GAMM</name>
<proteinExistence type="predicted"/>
<dbReference type="RefSeq" id="WP_133819595.1">
    <property type="nucleotide sequence ID" value="NZ_SNZH01000009.1"/>
</dbReference>
<accession>A0A4R6YU93</accession>
<protein>
    <submittedName>
        <fullName evidence="1">Uncharacterized protein</fullName>
    </submittedName>
</protein>
<dbReference type="OrthoDB" id="9131312at2"/>
<dbReference type="EMBL" id="SNZH01000009">
    <property type="protein sequence ID" value="TDR42104.1"/>
    <property type="molecule type" value="Genomic_DNA"/>
</dbReference>
<reference evidence="1 2" key="1">
    <citation type="submission" date="2019-03" db="EMBL/GenBank/DDBJ databases">
        <title>Genomic Encyclopedia of Type Strains, Phase IV (KMG-IV): sequencing the most valuable type-strain genomes for metagenomic binning, comparative biology and taxonomic classification.</title>
        <authorList>
            <person name="Goeker M."/>
        </authorList>
    </citation>
    <scope>NUCLEOTIDE SEQUENCE [LARGE SCALE GENOMIC DNA]</scope>
    <source>
        <strain evidence="1 2">DSM 21667</strain>
    </source>
</reference>
<dbReference type="AlphaFoldDB" id="A0A4R6YU93"/>
<sequence length="292" mass="32802">MDKNFIEQIVRQQREFEIQYKPIADGIQATLKQFEEQVDAPAIVALKEYLKQIENQFSRPVAAITQGLEKHFEYASRLAKQAQSAFEAIAELPSSIRAELGVLAARGWYLDPELPASAPAKLRKAIETGDQEAADAALVLHFTSELPTIRSHLITKYPKRAHIFNRAVDAHEQGAYELSVPVLLTQVDGICWDMTSFLLFKADNKRPQVAKYVDQFSANAYRHALLTPLLKMHPISASEKARPAGFDGLNRHQVLHGESVTYNTEMNSLKVVSLLKYLSWVLHFADEDGDST</sequence>
<evidence type="ECO:0000313" key="2">
    <source>
        <dbReference type="Proteomes" id="UP000295293"/>
    </source>
</evidence>
<organism evidence="1 2">
    <name type="scientific">Tahibacter aquaticus</name>
    <dbReference type="NCBI Taxonomy" id="520092"/>
    <lineage>
        <taxon>Bacteria</taxon>
        <taxon>Pseudomonadati</taxon>
        <taxon>Pseudomonadota</taxon>
        <taxon>Gammaproteobacteria</taxon>
        <taxon>Lysobacterales</taxon>
        <taxon>Rhodanobacteraceae</taxon>
        <taxon>Tahibacter</taxon>
    </lineage>
</organism>